<dbReference type="SUPFAM" id="SSF53850">
    <property type="entry name" value="Periplasmic binding protein-like II"/>
    <property type="match status" value="1"/>
</dbReference>
<name>A0A0S3PQ69_9BRAD</name>
<dbReference type="InterPro" id="IPR001638">
    <property type="entry name" value="Solute-binding_3/MltF_N"/>
</dbReference>
<dbReference type="Gene3D" id="3.40.190.10">
    <property type="entry name" value="Periplasmic binding protein-like II"/>
    <property type="match status" value="2"/>
</dbReference>
<dbReference type="PANTHER" id="PTHR30085:SF2">
    <property type="entry name" value="GLUTAMATE_ASPARTATE IMPORT SOLUTE-BINDING PROTEIN"/>
    <property type="match status" value="1"/>
</dbReference>
<evidence type="ECO:0000256" key="1">
    <source>
        <dbReference type="ARBA" id="ARBA00010333"/>
    </source>
</evidence>
<keyword evidence="7" id="KW-1185">Reference proteome</keyword>
<feature type="domain" description="Solute-binding protein family 3/N-terminal" evidence="5">
    <location>
        <begin position="43"/>
        <end position="274"/>
    </location>
</feature>
<evidence type="ECO:0000256" key="2">
    <source>
        <dbReference type="ARBA" id="ARBA00022448"/>
    </source>
</evidence>
<evidence type="ECO:0000256" key="3">
    <source>
        <dbReference type="ARBA" id="ARBA00022729"/>
    </source>
</evidence>
<dbReference type="GO" id="GO:0006865">
    <property type="term" value="P:amino acid transport"/>
    <property type="evidence" value="ECO:0007669"/>
    <property type="project" value="TreeGrafter"/>
</dbReference>
<dbReference type="InterPro" id="IPR051455">
    <property type="entry name" value="Bact_solute-bind_prot3"/>
</dbReference>
<protein>
    <submittedName>
        <fullName evidence="6">Glutamate/aspartate periplasmic-binding protein</fullName>
    </submittedName>
</protein>
<feature type="signal peptide" evidence="4">
    <location>
        <begin position="1"/>
        <end position="23"/>
    </location>
</feature>
<gene>
    <name evidence="6" type="primary">gltI_1</name>
    <name evidence="6" type="ORF">GJW-30_1_00606</name>
</gene>
<evidence type="ECO:0000256" key="4">
    <source>
        <dbReference type="SAM" id="SignalP"/>
    </source>
</evidence>
<dbReference type="GO" id="GO:0030288">
    <property type="term" value="C:outer membrane-bounded periplasmic space"/>
    <property type="evidence" value="ECO:0007669"/>
    <property type="project" value="TreeGrafter"/>
</dbReference>
<dbReference type="KEGG" id="vgo:GJW-30_1_00606"/>
<comment type="similarity">
    <text evidence="1">Belongs to the bacterial solute-binding protein 3 family.</text>
</comment>
<evidence type="ECO:0000313" key="7">
    <source>
        <dbReference type="Proteomes" id="UP000236884"/>
    </source>
</evidence>
<dbReference type="Pfam" id="PF00497">
    <property type="entry name" value="SBP_bac_3"/>
    <property type="match status" value="1"/>
</dbReference>
<organism evidence="6 7">
    <name type="scientific">Variibacter gotjawalensis</name>
    <dbReference type="NCBI Taxonomy" id="1333996"/>
    <lineage>
        <taxon>Bacteria</taxon>
        <taxon>Pseudomonadati</taxon>
        <taxon>Pseudomonadota</taxon>
        <taxon>Alphaproteobacteria</taxon>
        <taxon>Hyphomicrobiales</taxon>
        <taxon>Nitrobacteraceae</taxon>
        <taxon>Variibacter</taxon>
    </lineage>
</organism>
<evidence type="ECO:0000313" key="6">
    <source>
        <dbReference type="EMBL" id="BAT58091.1"/>
    </source>
</evidence>
<dbReference type="AlphaFoldDB" id="A0A0S3PQ69"/>
<dbReference type="OrthoDB" id="7240770at2"/>
<keyword evidence="2" id="KW-0813">Transport</keyword>
<reference evidence="6 7" key="1">
    <citation type="submission" date="2015-08" db="EMBL/GenBank/DDBJ databases">
        <title>Investigation of the bacterial diversity of lava forest soil.</title>
        <authorList>
            <person name="Lee J.S."/>
        </authorList>
    </citation>
    <scope>NUCLEOTIDE SEQUENCE [LARGE SCALE GENOMIC DNA]</scope>
    <source>
        <strain evidence="6 7">GJW-30</strain>
    </source>
</reference>
<dbReference type="EMBL" id="AP014946">
    <property type="protein sequence ID" value="BAT58091.1"/>
    <property type="molecule type" value="Genomic_DNA"/>
</dbReference>
<evidence type="ECO:0000259" key="5">
    <source>
        <dbReference type="SMART" id="SM00062"/>
    </source>
</evidence>
<sequence length="300" mass="32942">MNRFLSLILAVSLGLATAVSAQAQDAGARKVDGTLKKVDSSGTITLGYREASFPLSYESKSGPIGYAIDLCLAVVDEIKREIDKKEVKVNYKKVTSETRIPAVKSGEVDLECGSTTANRERSKEVAFSPITYVTGTKLMVKRASGIRSYRDLNGKVVVVTAGTTNETALKALNERLKLGINIITARDHEESYSLAAAGKADAFATDDVLLYGLIARHKAEKDLIVVGDFLSYDPYGLMFRKDDPQMAEAVRKAFEYIAANKDLYETYHKWFVRKTPTGETLGLPMNAQLTEIFRTFGAEE</sequence>
<accession>A0A0S3PQ69</accession>
<dbReference type="CDD" id="cd13688">
    <property type="entry name" value="PBP2_GltI_DEBP"/>
    <property type="match status" value="1"/>
</dbReference>
<dbReference type="RefSeq" id="WP_096358626.1">
    <property type="nucleotide sequence ID" value="NZ_AP014946.1"/>
</dbReference>
<dbReference type="SMART" id="SM00062">
    <property type="entry name" value="PBPb"/>
    <property type="match status" value="1"/>
</dbReference>
<dbReference type="PANTHER" id="PTHR30085">
    <property type="entry name" value="AMINO ACID ABC TRANSPORTER PERMEASE"/>
    <property type="match status" value="1"/>
</dbReference>
<feature type="chain" id="PRO_5006615572" evidence="4">
    <location>
        <begin position="24"/>
        <end position="300"/>
    </location>
</feature>
<dbReference type="GO" id="GO:0005576">
    <property type="term" value="C:extracellular region"/>
    <property type="evidence" value="ECO:0007669"/>
    <property type="project" value="TreeGrafter"/>
</dbReference>
<keyword evidence="3 4" id="KW-0732">Signal</keyword>
<proteinExistence type="inferred from homology"/>
<dbReference type="Proteomes" id="UP000236884">
    <property type="component" value="Chromosome"/>
</dbReference>